<dbReference type="STRING" id="6210.W6V148"/>
<dbReference type="CTD" id="36341281"/>
<dbReference type="OrthoDB" id="413572at2759"/>
<reference evidence="1 2" key="1">
    <citation type="journal article" date="2013" name="Nat. Genet.">
        <title>The genome of the hydatid tapeworm Echinococcus granulosus.</title>
        <authorList>
            <person name="Zheng H."/>
            <person name="Zhang W."/>
            <person name="Zhang L."/>
            <person name="Zhang Z."/>
            <person name="Li J."/>
            <person name="Lu G."/>
            <person name="Zhu Y."/>
            <person name="Wang Y."/>
            <person name="Huang Y."/>
            <person name="Liu J."/>
            <person name="Kang H."/>
            <person name="Chen J."/>
            <person name="Wang L."/>
            <person name="Chen A."/>
            <person name="Yu S."/>
            <person name="Gao Z."/>
            <person name="Jin L."/>
            <person name="Gu W."/>
            <person name="Wang Z."/>
            <person name="Zhao L."/>
            <person name="Shi B."/>
            <person name="Wen H."/>
            <person name="Lin R."/>
            <person name="Jones M.K."/>
            <person name="Brejova B."/>
            <person name="Vinar T."/>
            <person name="Zhao G."/>
            <person name="McManus D.P."/>
            <person name="Chen Z."/>
            <person name="Zhou Y."/>
            <person name="Wang S."/>
        </authorList>
    </citation>
    <scope>NUCLEOTIDE SEQUENCE [LARGE SCALE GENOMIC DNA]</scope>
</reference>
<dbReference type="AlphaFoldDB" id="W6V148"/>
<evidence type="ECO:0000313" key="2">
    <source>
        <dbReference type="Proteomes" id="UP000019149"/>
    </source>
</evidence>
<name>W6V148_ECHGR</name>
<comment type="caution">
    <text evidence="1">The sequence shown here is derived from an EMBL/GenBank/DDBJ whole genome shotgun (WGS) entry which is preliminary data.</text>
</comment>
<sequence>MPGLTTPLPGSLGDKVYRFYPCLLKALDDASDEVGGCCELLCIDSNRLQSNSTGHFAYPFKKKCNCNVRTWYISAEINVTLFCYFGAQQIRRTIFEVFVTQLLLFYKPIKNEKIGVVQKKVSGGAFPLYYLDLVGTVLCRSNICFEVVALCQILLIAVQNLVTKNGISDNRLSSKESRAACLCLICENCGFTSSCVSDIFCVQKDKIDMGAALDIMPATLLLFRQQFSQLSSESVGITSEQDCICSPGISISNVLICLSSFLYSNRTSSPIYYRRESDVREMSAFPECPFH</sequence>
<proteinExistence type="predicted"/>
<protein>
    <submittedName>
        <fullName evidence="1">Uncharacterized protein</fullName>
    </submittedName>
</protein>
<dbReference type="EMBL" id="APAU02000042">
    <property type="protein sequence ID" value="EUB59539.1"/>
    <property type="molecule type" value="Genomic_DNA"/>
</dbReference>
<accession>W6V148</accession>
<dbReference type="RefSeq" id="XP_024350735.1">
    <property type="nucleotide sequence ID" value="XM_024494815.1"/>
</dbReference>
<gene>
    <name evidence="1" type="ORF">EGR_05566</name>
</gene>
<dbReference type="Proteomes" id="UP000019149">
    <property type="component" value="Unassembled WGS sequence"/>
</dbReference>
<dbReference type="KEGG" id="egl:EGR_05566"/>
<dbReference type="GeneID" id="36341281"/>
<organism evidence="1 2">
    <name type="scientific">Echinococcus granulosus</name>
    <name type="common">Hydatid tapeworm</name>
    <dbReference type="NCBI Taxonomy" id="6210"/>
    <lineage>
        <taxon>Eukaryota</taxon>
        <taxon>Metazoa</taxon>
        <taxon>Spiralia</taxon>
        <taxon>Lophotrochozoa</taxon>
        <taxon>Platyhelminthes</taxon>
        <taxon>Cestoda</taxon>
        <taxon>Eucestoda</taxon>
        <taxon>Cyclophyllidea</taxon>
        <taxon>Taeniidae</taxon>
        <taxon>Echinococcus</taxon>
        <taxon>Echinococcus granulosus group</taxon>
    </lineage>
</organism>
<keyword evidence="2" id="KW-1185">Reference proteome</keyword>
<evidence type="ECO:0000313" key="1">
    <source>
        <dbReference type="EMBL" id="EUB59539.1"/>
    </source>
</evidence>